<dbReference type="CDD" id="cd00118">
    <property type="entry name" value="LysM"/>
    <property type="match status" value="2"/>
</dbReference>
<dbReference type="InterPro" id="IPR036779">
    <property type="entry name" value="LysM_dom_sf"/>
</dbReference>
<evidence type="ECO:0000256" key="1">
    <source>
        <dbReference type="SAM" id="Phobius"/>
    </source>
</evidence>
<dbReference type="PROSITE" id="PS51782">
    <property type="entry name" value="LYSM"/>
    <property type="match status" value="2"/>
</dbReference>
<dbReference type="Pfam" id="PF01476">
    <property type="entry name" value="LysM"/>
    <property type="match status" value="2"/>
</dbReference>
<dbReference type="SUPFAM" id="SSF54106">
    <property type="entry name" value="LysM domain"/>
    <property type="match status" value="1"/>
</dbReference>
<dbReference type="Gene3D" id="3.10.350.10">
    <property type="entry name" value="LysM domain"/>
    <property type="match status" value="2"/>
</dbReference>
<accession>A0A1F5I318</accession>
<protein>
    <recommendedName>
        <fullName evidence="2">LysM domain-containing protein</fullName>
    </recommendedName>
</protein>
<sequence>MTKKKTNFLANWQENWAGLVVGAIVVVIIALLVVNFINRGKEEQIDNGASTDITTSQEEKSNQYKIVAGDSLSKIAQNYYQDESYWIVLARANNILNPNVIYVDTNLQIPSKEDAGKMRDEMTQTTYKVAQGDTLFTIAEKMYGDGSRWAIISKANNLGRLPNGNPLVFADSTIRIPR</sequence>
<dbReference type="AlphaFoldDB" id="A0A1F5I318"/>
<feature type="transmembrane region" description="Helical" evidence="1">
    <location>
        <begin position="16"/>
        <end position="37"/>
    </location>
</feature>
<comment type="caution">
    <text evidence="3">The sequence shown here is derived from an EMBL/GenBank/DDBJ whole genome shotgun (WGS) entry which is preliminary data.</text>
</comment>
<evidence type="ECO:0000313" key="3">
    <source>
        <dbReference type="EMBL" id="OGE10814.1"/>
    </source>
</evidence>
<proteinExistence type="predicted"/>
<evidence type="ECO:0000313" key="4">
    <source>
        <dbReference type="Proteomes" id="UP000179227"/>
    </source>
</evidence>
<feature type="domain" description="LysM" evidence="2">
    <location>
        <begin position="125"/>
        <end position="176"/>
    </location>
</feature>
<dbReference type="InterPro" id="IPR018392">
    <property type="entry name" value="LysM"/>
</dbReference>
<dbReference type="PANTHER" id="PTHR34700:SF4">
    <property type="entry name" value="PHAGE-LIKE ELEMENT PBSX PROTEIN XKDP"/>
    <property type="match status" value="1"/>
</dbReference>
<keyword evidence="1" id="KW-1133">Transmembrane helix</keyword>
<evidence type="ECO:0000259" key="2">
    <source>
        <dbReference type="PROSITE" id="PS51782"/>
    </source>
</evidence>
<dbReference type="SMART" id="SM00257">
    <property type="entry name" value="LysM"/>
    <property type="match status" value="2"/>
</dbReference>
<keyword evidence="1" id="KW-0472">Membrane</keyword>
<dbReference type="Proteomes" id="UP000179227">
    <property type="component" value="Unassembled WGS sequence"/>
</dbReference>
<keyword evidence="1" id="KW-0812">Transmembrane</keyword>
<dbReference type="EMBL" id="MFBS01000006">
    <property type="protein sequence ID" value="OGE10814.1"/>
    <property type="molecule type" value="Genomic_DNA"/>
</dbReference>
<name>A0A1F5I318_9BACT</name>
<organism evidence="3 4">
    <name type="scientific">Candidatus Curtissbacteria bacterium RIFCSPLOWO2_01_FULL_42_26</name>
    <dbReference type="NCBI Taxonomy" id="1797729"/>
    <lineage>
        <taxon>Bacteria</taxon>
        <taxon>Candidatus Curtissiibacteriota</taxon>
    </lineage>
</organism>
<gene>
    <name evidence="3" type="ORF">A3A60_02420</name>
</gene>
<dbReference type="InterPro" id="IPR052196">
    <property type="entry name" value="Bact_Kbp"/>
</dbReference>
<feature type="domain" description="LysM" evidence="2">
    <location>
        <begin position="62"/>
        <end position="109"/>
    </location>
</feature>
<dbReference type="PANTHER" id="PTHR34700">
    <property type="entry name" value="POTASSIUM BINDING PROTEIN KBP"/>
    <property type="match status" value="1"/>
</dbReference>
<reference evidence="3 4" key="1">
    <citation type="journal article" date="2016" name="Nat. Commun.">
        <title>Thousands of microbial genomes shed light on interconnected biogeochemical processes in an aquifer system.</title>
        <authorList>
            <person name="Anantharaman K."/>
            <person name="Brown C.T."/>
            <person name="Hug L.A."/>
            <person name="Sharon I."/>
            <person name="Castelle C.J."/>
            <person name="Probst A.J."/>
            <person name="Thomas B.C."/>
            <person name="Singh A."/>
            <person name="Wilkins M.J."/>
            <person name="Karaoz U."/>
            <person name="Brodie E.L."/>
            <person name="Williams K.H."/>
            <person name="Hubbard S.S."/>
            <person name="Banfield J.F."/>
        </authorList>
    </citation>
    <scope>NUCLEOTIDE SEQUENCE [LARGE SCALE GENOMIC DNA]</scope>
</reference>
<dbReference type="STRING" id="1797729.A3A60_02420"/>